<dbReference type="SFLD" id="SFLDG00358">
    <property type="entry name" value="Main_(cytGST)"/>
    <property type="match status" value="1"/>
</dbReference>
<dbReference type="SUPFAM" id="SSF52833">
    <property type="entry name" value="Thioredoxin-like"/>
    <property type="match status" value="1"/>
</dbReference>
<dbReference type="RefSeq" id="WP_255392004.1">
    <property type="nucleotide sequence ID" value="NZ_CP101509.1"/>
</dbReference>
<dbReference type="PANTHER" id="PTHR43968">
    <property type="match status" value="1"/>
</dbReference>
<sequence>MNEDMTPTPLPEGTVVLHDSNKLFLGEMTSTYSERLKPQRHPTLEINLVDPYSGKAFRLKGAAECLEMNSAAVGELSRKASQHYKQFFNRESASHDSADFEFIGSKLCPFAQRAVIILLHKQVDFRIRYVDLSDPPDWFLALSPNKKVPLLIVNNRDVIFESAVINELIDELTPNRLQPSDPIQNARNRSWIEFSSACFMDTLHMTTAETEASFFEAARKNMSKLEQVEKILGDGPYFNGAAFSLVDAAFAPLFMRLQFIDQYRPVFKKTALPKVTRWVDQLLACAAVTHSVVPEFQELYEALIWKRQGYLSHYLANIDQRPCTQPSLY</sequence>
<dbReference type="InterPro" id="IPR050983">
    <property type="entry name" value="GST_Omega/HSP26"/>
</dbReference>
<dbReference type="PROSITE" id="PS50405">
    <property type="entry name" value="GST_CTER"/>
    <property type="match status" value="1"/>
</dbReference>
<proteinExistence type="predicted"/>
<dbReference type="InterPro" id="IPR010987">
    <property type="entry name" value="Glutathione-S-Trfase_C-like"/>
</dbReference>
<dbReference type="InterPro" id="IPR036249">
    <property type="entry name" value="Thioredoxin-like_sf"/>
</dbReference>
<dbReference type="SUPFAM" id="SSF47616">
    <property type="entry name" value="GST C-terminal domain-like"/>
    <property type="match status" value="1"/>
</dbReference>
<dbReference type="Proteomes" id="UP001057998">
    <property type="component" value="Chromosome 2"/>
</dbReference>
<feature type="domain" description="GST C-terminal" evidence="2">
    <location>
        <begin position="181"/>
        <end position="303"/>
    </location>
</feature>
<name>A0ABY5GPH2_9GAMM</name>
<protein>
    <submittedName>
        <fullName evidence="3">Glutathione S-transferase family protein</fullName>
    </submittedName>
</protein>
<dbReference type="InterPro" id="IPR036282">
    <property type="entry name" value="Glutathione-S-Trfase_C_sf"/>
</dbReference>
<reference evidence="3" key="1">
    <citation type="submission" date="2022-07" db="EMBL/GenBank/DDBJ databases">
        <title>Genome sequencing of Photobacterium atrarenae GJH2-4.</title>
        <authorList>
            <person name="Park S.-J."/>
        </authorList>
    </citation>
    <scope>NUCLEOTIDE SEQUENCE</scope>
    <source>
        <strain evidence="3">GJH2-4</strain>
    </source>
</reference>
<organism evidence="3 4">
    <name type="scientific">Photobacterium atrarenae</name>
    <dbReference type="NCBI Taxonomy" id="865757"/>
    <lineage>
        <taxon>Bacteria</taxon>
        <taxon>Pseudomonadati</taxon>
        <taxon>Pseudomonadota</taxon>
        <taxon>Gammaproteobacteria</taxon>
        <taxon>Vibrionales</taxon>
        <taxon>Vibrionaceae</taxon>
        <taxon>Photobacterium</taxon>
    </lineage>
</organism>
<feature type="domain" description="GST N-terminal" evidence="1">
    <location>
        <begin position="98"/>
        <end position="177"/>
    </location>
</feature>
<evidence type="ECO:0000259" key="2">
    <source>
        <dbReference type="PROSITE" id="PS50405"/>
    </source>
</evidence>
<evidence type="ECO:0000313" key="4">
    <source>
        <dbReference type="Proteomes" id="UP001057998"/>
    </source>
</evidence>
<dbReference type="PANTHER" id="PTHR43968:SF6">
    <property type="entry name" value="GLUTATHIONE S-TRANSFERASE OMEGA"/>
    <property type="match status" value="1"/>
</dbReference>
<dbReference type="InterPro" id="IPR004045">
    <property type="entry name" value="Glutathione_S-Trfase_N"/>
</dbReference>
<dbReference type="EMBL" id="CP101509">
    <property type="protein sequence ID" value="UTV30641.1"/>
    <property type="molecule type" value="Genomic_DNA"/>
</dbReference>
<dbReference type="SFLD" id="SFLDS00019">
    <property type="entry name" value="Glutathione_Transferase_(cytos"/>
    <property type="match status" value="1"/>
</dbReference>
<evidence type="ECO:0000313" key="3">
    <source>
        <dbReference type="EMBL" id="UTV30641.1"/>
    </source>
</evidence>
<evidence type="ECO:0000259" key="1">
    <source>
        <dbReference type="PROSITE" id="PS50404"/>
    </source>
</evidence>
<dbReference type="InterPro" id="IPR040079">
    <property type="entry name" value="Glutathione_S-Trfase"/>
</dbReference>
<dbReference type="Pfam" id="PF13410">
    <property type="entry name" value="GST_C_2"/>
    <property type="match status" value="1"/>
</dbReference>
<dbReference type="PROSITE" id="PS50404">
    <property type="entry name" value="GST_NTER"/>
    <property type="match status" value="1"/>
</dbReference>
<dbReference type="Gene3D" id="1.20.1050.10">
    <property type="match status" value="1"/>
</dbReference>
<dbReference type="CDD" id="cd00299">
    <property type="entry name" value="GST_C_family"/>
    <property type="match status" value="1"/>
</dbReference>
<dbReference type="Gene3D" id="3.40.30.10">
    <property type="entry name" value="Glutaredoxin"/>
    <property type="match status" value="1"/>
</dbReference>
<keyword evidence="4" id="KW-1185">Reference proteome</keyword>
<dbReference type="Pfam" id="PF13409">
    <property type="entry name" value="GST_N_2"/>
    <property type="match status" value="1"/>
</dbReference>
<gene>
    <name evidence="3" type="ORF">NNL38_18945</name>
</gene>
<accession>A0ABY5GPH2</accession>